<evidence type="ECO:0000256" key="3">
    <source>
        <dbReference type="ARBA" id="ARBA00022723"/>
    </source>
</evidence>
<dbReference type="Gene3D" id="3.40.390.10">
    <property type="entry name" value="Collagenase (Catalytic Domain)"/>
    <property type="match status" value="1"/>
</dbReference>
<dbReference type="AlphaFoldDB" id="A0AAW1NX95"/>
<dbReference type="GO" id="GO:0046872">
    <property type="term" value="F:metal ion binding"/>
    <property type="evidence" value="ECO:0007669"/>
    <property type="project" value="UniProtKB-UniRule"/>
</dbReference>
<keyword evidence="4 7" id="KW-0378">Hydrolase</keyword>
<keyword evidence="2 7" id="KW-0645">Protease</keyword>
<comment type="similarity">
    <text evidence="1 7">Belongs to the peptidase M3 family.</text>
</comment>
<evidence type="ECO:0000256" key="1">
    <source>
        <dbReference type="ARBA" id="ARBA00006040"/>
    </source>
</evidence>
<gene>
    <name evidence="9" type="ORF">WJX73_002280</name>
</gene>
<comment type="cofactor">
    <cofactor evidence="7">
        <name>Zn(2+)</name>
        <dbReference type="ChEBI" id="CHEBI:29105"/>
    </cofactor>
    <text evidence="7">Binds 1 zinc ion.</text>
</comment>
<dbReference type="GO" id="GO:0006518">
    <property type="term" value="P:peptide metabolic process"/>
    <property type="evidence" value="ECO:0007669"/>
    <property type="project" value="TreeGrafter"/>
</dbReference>
<keyword evidence="3 7" id="KW-0479">Metal-binding</keyword>
<dbReference type="SUPFAM" id="SSF55486">
    <property type="entry name" value="Metalloproteases ('zincins'), catalytic domain"/>
    <property type="match status" value="1"/>
</dbReference>
<proteinExistence type="inferred from homology"/>
<organism evidence="9 10">
    <name type="scientific">Symbiochloris irregularis</name>
    <dbReference type="NCBI Taxonomy" id="706552"/>
    <lineage>
        <taxon>Eukaryota</taxon>
        <taxon>Viridiplantae</taxon>
        <taxon>Chlorophyta</taxon>
        <taxon>core chlorophytes</taxon>
        <taxon>Trebouxiophyceae</taxon>
        <taxon>Trebouxiales</taxon>
        <taxon>Trebouxiaceae</taxon>
        <taxon>Symbiochloris</taxon>
    </lineage>
</organism>
<reference evidence="9 10" key="1">
    <citation type="journal article" date="2024" name="Nat. Commun.">
        <title>Phylogenomics reveals the evolutionary origins of lichenization in chlorophyte algae.</title>
        <authorList>
            <person name="Puginier C."/>
            <person name="Libourel C."/>
            <person name="Otte J."/>
            <person name="Skaloud P."/>
            <person name="Haon M."/>
            <person name="Grisel S."/>
            <person name="Petersen M."/>
            <person name="Berrin J.G."/>
            <person name="Delaux P.M."/>
            <person name="Dal Grande F."/>
            <person name="Keller J."/>
        </authorList>
    </citation>
    <scope>NUCLEOTIDE SEQUENCE [LARGE SCALE GENOMIC DNA]</scope>
    <source>
        <strain evidence="9 10">SAG 2036</strain>
    </source>
</reference>
<evidence type="ECO:0000256" key="2">
    <source>
        <dbReference type="ARBA" id="ARBA00022670"/>
    </source>
</evidence>
<evidence type="ECO:0000256" key="7">
    <source>
        <dbReference type="RuleBase" id="RU003435"/>
    </source>
</evidence>
<keyword evidence="5 7" id="KW-0862">Zinc</keyword>
<sequence length="594" mass="66116">MLISSFSHKLRRRQTLLQAARCFSGFDKAGLFGLDVKTPEDWNSLALQTQQRCQELVQGIDRLDRSAAVIHQLDEISDTVCQTYDSAFLCSSAHSSSVWRQAAQDAMQGLAGYIQDLNMDPNLCGCLAAALKHSADDALRQKVYMAGMQSPQANIANLCDLVQTRHELALIMRQPSFAQLQLKDFTLATTPEAVHGFLDNLSAALVPQVNEEMHELYQHAYLHQRRPTSEYQMQPWDLEYYTNIARIARQDCESSSASGLMTFPLATMIQGLASLTRDLFHVDMREEEFNSGEAWAEGCRKFRCCHKGELLGIMYLDLFRRPAKFGGAAHFTLRCARQLVDGSRQTPIVALVCNLGHSEGSGDMQLPLAHHEVETLFHEFGHALSSLLSRTTFQHLSGTRGSFDIVEVASHVMQLFARDPRVLARICQPSGSRISSEDFAPMLKNSARFAALGIKEQVVESKVHQLLSGQSPPTSRDAMSSAICEIYSGHGLTALPAGCLPPLRSNHLVSYGSQYYAYLYAKCLAASIWERYFAQDPFDPDAGDIVRRELFEVGSARFPTEFVTKLLGEGSLESLHGGRAPKIDVFLTKLDDFY</sequence>
<dbReference type="Proteomes" id="UP001465755">
    <property type="component" value="Unassembled WGS sequence"/>
</dbReference>
<evidence type="ECO:0000256" key="5">
    <source>
        <dbReference type="ARBA" id="ARBA00022833"/>
    </source>
</evidence>
<dbReference type="GO" id="GO:0004222">
    <property type="term" value="F:metalloendopeptidase activity"/>
    <property type="evidence" value="ECO:0007669"/>
    <property type="project" value="InterPro"/>
</dbReference>
<dbReference type="EMBL" id="JALJOQ010000101">
    <property type="protein sequence ID" value="KAK9798161.1"/>
    <property type="molecule type" value="Genomic_DNA"/>
</dbReference>
<evidence type="ECO:0000256" key="4">
    <source>
        <dbReference type="ARBA" id="ARBA00022801"/>
    </source>
</evidence>
<feature type="domain" description="Peptidase M3A/M3B catalytic" evidence="8">
    <location>
        <begin position="131"/>
        <end position="569"/>
    </location>
</feature>
<dbReference type="InterPro" id="IPR024077">
    <property type="entry name" value="Neurolysin/TOP_dom2"/>
</dbReference>
<dbReference type="Pfam" id="PF01432">
    <property type="entry name" value="Peptidase_M3"/>
    <property type="match status" value="1"/>
</dbReference>
<dbReference type="PANTHER" id="PTHR11804:SF79">
    <property type="entry name" value="MITOCHONDRIAL INTERMEDIATE PEPTIDASE"/>
    <property type="match status" value="1"/>
</dbReference>
<dbReference type="InterPro" id="IPR001567">
    <property type="entry name" value="Pept_M3A_M3B_dom"/>
</dbReference>
<name>A0AAW1NX95_9CHLO</name>
<keyword evidence="6 7" id="KW-0482">Metalloprotease</keyword>
<protein>
    <recommendedName>
        <fullName evidence="8">Peptidase M3A/M3B catalytic domain-containing protein</fullName>
    </recommendedName>
</protein>
<dbReference type="PANTHER" id="PTHR11804">
    <property type="entry name" value="PROTEASE M3 THIMET OLIGOPEPTIDASE-RELATED"/>
    <property type="match status" value="1"/>
</dbReference>
<dbReference type="InterPro" id="IPR045090">
    <property type="entry name" value="Pept_M3A_M3B"/>
</dbReference>
<evidence type="ECO:0000259" key="8">
    <source>
        <dbReference type="Pfam" id="PF01432"/>
    </source>
</evidence>
<comment type="caution">
    <text evidence="9">The sequence shown here is derived from an EMBL/GenBank/DDBJ whole genome shotgun (WGS) entry which is preliminary data.</text>
</comment>
<dbReference type="GO" id="GO:0006508">
    <property type="term" value="P:proteolysis"/>
    <property type="evidence" value="ECO:0007669"/>
    <property type="project" value="UniProtKB-KW"/>
</dbReference>
<keyword evidence="10" id="KW-1185">Reference proteome</keyword>
<evidence type="ECO:0000313" key="9">
    <source>
        <dbReference type="EMBL" id="KAK9798161.1"/>
    </source>
</evidence>
<dbReference type="InterPro" id="IPR024079">
    <property type="entry name" value="MetalloPept_cat_dom_sf"/>
</dbReference>
<dbReference type="Gene3D" id="1.10.1370.10">
    <property type="entry name" value="Neurolysin, domain 3"/>
    <property type="match status" value="1"/>
</dbReference>
<evidence type="ECO:0000256" key="6">
    <source>
        <dbReference type="ARBA" id="ARBA00023049"/>
    </source>
</evidence>
<evidence type="ECO:0000313" key="10">
    <source>
        <dbReference type="Proteomes" id="UP001465755"/>
    </source>
</evidence>
<accession>A0AAW1NX95</accession>